<name>A0ABP0D685_9PEZI</name>
<organism evidence="1 2">
    <name type="scientific">Sporothrix epigloea</name>
    <dbReference type="NCBI Taxonomy" id="1892477"/>
    <lineage>
        <taxon>Eukaryota</taxon>
        <taxon>Fungi</taxon>
        <taxon>Dikarya</taxon>
        <taxon>Ascomycota</taxon>
        <taxon>Pezizomycotina</taxon>
        <taxon>Sordariomycetes</taxon>
        <taxon>Sordariomycetidae</taxon>
        <taxon>Ophiostomatales</taxon>
        <taxon>Ophiostomataceae</taxon>
        <taxon>Sporothrix</taxon>
    </lineage>
</organism>
<reference evidence="1 2" key="1">
    <citation type="submission" date="2024-01" db="EMBL/GenBank/DDBJ databases">
        <authorList>
            <person name="Allen C."/>
            <person name="Tagirdzhanova G."/>
        </authorList>
    </citation>
    <scope>NUCLEOTIDE SEQUENCE [LARGE SCALE GENOMIC DNA]</scope>
    <source>
        <strain evidence="1 2">CBS 119000</strain>
    </source>
</reference>
<evidence type="ECO:0000313" key="1">
    <source>
        <dbReference type="EMBL" id="CAK7262750.1"/>
    </source>
</evidence>
<evidence type="ECO:0000313" key="2">
    <source>
        <dbReference type="Proteomes" id="UP001642502"/>
    </source>
</evidence>
<dbReference type="EMBL" id="CAWUON010000001">
    <property type="protein sequence ID" value="CAK7262750.1"/>
    <property type="molecule type" value="Genomic_DNA"/>
</dbReference>
<accession>A0ABP0D685</accession>
<gene>
    <name evidence="1" type="ORF">SEPCBS119000_000142</name>
</gene>
<dbReference type="Proteomes" id="UP001642502">
    <property type="component" value="Unassembled WGS sequence"/>
</dbReference>
<keyword evidence="2" id="KW-1185">Reference proteome</keyword>
<comment type="caution">
    <text evidence="1">The sequence shown here is derived from an EMBL/GenBank/DDBJ whole genome shotgun (WGS) entry which is preliminary data.</text>
</comment>
<sequence length="251" mass="28840">MLEGHKTSVQVGDVERITGSKKAYPEQQARDFPSTMGQDKGGHNISMMLRDALDFYQLDLAAKLLSFQEVVDALATRFETKERQTRYENEWESLNFYTLCAEVPGQKLHAQVDHILERIRPLCNVLSPHYSLDDMKIRAVRHIFEETNRFNSVFSTFHEDYDAVCASFYASASQVERKKLRKEAASRVSEPAASLVKRKYQPAKTKSSAPRRCLVCDKVGCSRRSCRILRPIRKKMVELQKQGYDALLLRS</sequence>
<protein>
    <submittedName>
        <fullName evidence="1">Uncharacterized protein</fullName>
    </submittedName>
</protein>
<proteinExistence type="predicted"/>